<dbReference type="Gene3D" id="3.30.930.10">
    <property type="entry name" value="Bira Bifunctional Protein, Domain 2"/>
    <property type="match status" value="1"/>
</dbReference>
<sequence length="371" mass="40343">MAPSTLTAGYRGPVRGEYKVPGGKLVAVDVEVADGRLTDVRLSGDFFLEPDEALGVIDAALTGLPEGTSPRDLAVAVEQGLSAAEADGSLAGPVALVGFDPWSVAVAVRRALGRASSWEDHTFEVLRPGPLPPRTLAALDQVLTEELAEGRRGPTLRFWEWDERAVFIGSFQSYRNEIDDDGVDRHGVTVVRRISGGGAMFMEAGNCVTFSLVVPASLVDGLSFEQSYAFLDDWVLGALADVGVEAHFAGMNDVASPVGKLAGSAQKRLAGGAVLHHMTMAYDIDQDKMLEVLRIGREKLSDKGTRSANKRVDPLRSQTGLAREAILDAFDKHFRSRYRTTDSELRPEELERAEELVRTKFATREWIHRVP</sequence>
<dbReference type="EMBL" id="PVTX01000008">
    <property type="protein sequence ID" value="PRZ05231.1"/>
    <property type="molecule type" value="Genomic_DNA"/>
</dbReference>
<proteinExistence type="predicted"/>
<accession>A0ABX5EFS1</accession>
<keyword evidence="2" id="KW-0436">Ligase</keyword>
<reference evidence="2 3" key="1">
    <citation type="submission" date="2018-03" db="EMBL/GenBank/DDBJ databases">
        <title>Comparative analysis of microorganisms from saline springs in Andes Mountain Range, Colombia.</title>
        <authorList>
            <person name="Rubin E."/>
        </authorList>
    </citation>
    <scope>NUCLEOTIDE SEQUENCE [LARGE SCALE GENOMIC DNA]</scope>
    <source>
        <strain evidence="2 3">CG 23</strain>
    </source>
</reference>
<dbReference type="InterPro" id="IPR004143">
    <property type="entry name" value="BPL_LPL_catalytic"/>
</dbReference>
<protein>
    <submittedName>
        <fullName evidence="2">Lipoate-protein ligase A</fullName>
    </submittedName>
</protein>
<evidence type="ECO:0000313" key="2">
    <source>
        <dbReference type="EMBL" id="PRZ05231.1"/>
    </source>
</evidence>
<name>A0ABX5EFS1_9MICO</name>
<dbReference type="Proteomes" id="UP000239895">
    <property type="component" value="Unassembled WGS sequence"/>
</dbReference>
<feature type="domain" description="BPL/LPL catalytic" evidence="1">
    <location>
        <begin position="150"/>
        <end position="342"/>
    </location>
</feature>
<dbReference type="Gene3D" id="3.30.390.50">
    <property type="entry name" value="CO dehydrogenase flavoprotein, C-terminal domain"/>
    <property type="match status" value="1"/>
</dbReference>
<dbReference type="PANTHER" id="PTHR43679">
    <property type="entry name" value="OCTANOYLTRANSFERASE LIPM-RELATED"/>
    <property type="match status" value="1"/>
</dbReference>
<dbReference type="GO" id="GO:0016874">
    <property type="term" value="F:ligase activity"/>
    <property type="evidence" value="ECO:0007669"/>
    <property type="project" value="UniProtKB-KW"/>
</dbReference>
<gene>
    <name evidence="2" type="ORF">BCL65_108214</name>
</gene>
<organism evidence="2 3">
    <name type="scientific">Isoptericola halotolerans</name>
    <dbReference type="NCBI Taxonomy" id="300560"/>
    <lineage>
        <taxon>Bacteria</taxon>
        <taxon>Bacillati</taxon>
        <taxon>Actinomycetota</taxon>
        <taxon>Actinomycetes</taxon>
        <taxon>Micrococcales</taxon>
        <taxon>Promicromonosporaceae</taxon>
        <taxon>Isoptericola</taxon>
    </lineage>
</organism>
<dbReference type="InterPro" id="IPR050664">
    <property type="entry name" value="Octanoyltrans_LipM/LipL"/>
</dbReference>
<dbReference type="PANTHER" id="PTHR43679:SF2">
    <property type="entry name" value="OCTANOYL-[GCVH]:PROTEIN N-OCTANOYLTRANSFERASE"/>
    <property type="match status" value="1"/>
</dbReference>
<keyword evidence="3" id="KW-1185">Reference proteome</keyword>
<dbReference type="PROSITE" id="PS51733">
    <property type="entry name" value="BPL_LPL_CATALYTIC"/>
    <property type="match status" value="1"/>
</dbReference>
<evidence type="ECO:0000313" key="3">
    <source>
        <dbReference type="Proteomes" id="UP000239895"/>
    </source>
</evidence>
<evidence type="ECO:0000259" key="1">
    <source>
        <dbReference type="PROSITE" id="PS51733"/>
    </source>
</evidence>
<dbReference type="SUPFAM" id="SSF55681">
    <property type="entry name" value="Class II aaRS and biotin synthetases"/>
    <property type="match status" value="1"/>
</dbReference>
<dbReference type="InterPro" id="IPR045864">
    <property type="entry name" value="aa-tRNA-synth_II/BPL/LPL"/>
</dbReference>
<dbReference type="Pfam" id="PF21948">
    <property type="entry name" value="LplA-B_cat"/>
    <property type="match status" value="1"/>
</dbReference>
<comment type="caution">
    <text evidence="2">The sequence shown here is derived from an EMBL/GenBank/DDBJ whole genome shotgun (WGS) entry which is preliminary data.</text>
</comment>
<dbReference type="CDD" id="cd16443">
    <property type="entry name" value="LplA"/>
    <property type="match status" value="1"/>
</dbReference>